<evidence type="ECO:0000259" key="13">
    <source>
        <dbReference type="Pfam" id="PF00291"/>
    </source>
</evidence>
<dbReference type="GO" id="GO:0030170">
    <property type="term" value="F:pyridoxal phosphate binding"/>
    <property type="evidence" value="ECO:0007669"/>
    <property type="project" value="InterPro"/>
</dbReference>
<evidence type="ECO:0000256" key="4">
    <source>
        <dbReference type="ARBA" id="ARBA00001936"/>
    </source>
</evidence>
<dbReference type="Proteomes" id="UP000316500">
    <property type="component" value="Unassembled WGS sequence"/>
</dbReference>
<keyword evidence="8" id="KW-0460">Magnesium</keyword>
<keyword evidence="9" id="KW-0663">Pyridoxal phosphate</keyword>
<feature type="domain" description="Tryptophan synthase beta chain-like PALP" evidence="13">
    <location>
        <begin position="40"/>
        <end position="327"/>
    </location>
</feature>
<comment type="caution">
    <text evidence="14">The sequence shown here is derived from an EMBL/GenBank/DDBJ whole genome shotgun (WGS) entry which is preliminary data.</text>
</comment>
<evidence type="ECO:0000256" key="10">
    <source>
        <dbReference type="ARBA" id="ARBA00023239"/>
    </source>
</evidence>
<name>A0A558H6H1_PAENT</name>
<dbReference type="InterPro" id="IPR000634">
    <property type="entry name" value="Ser/Thr_deHydtase_PyrdxlP-BS"/>
</dbReference>
<evidence type="ECO:0000313" key="15">
    <source>
        <dbReference type="Proteomes" id="UP000316500"/>
    </source>
</evidence>
<dbReference type="Pfam" id="PF00291">
    <property type="entry name" value="PALP"/>
    <property type="match status" value="1"/>
</dbReference>
<dbReference type="AlphaFoldDB" id="A0A558H6H1"/>
<dbReference type="PANTHER" id="PTHR43050:SF1">
    <property type="entry name" value="SERINE RACEMASE"/>
    <property type="match status" value="1"/>
</dbReference>
<dbReference type="GO" id="GO:0004794">
    <property type="term" value="F:threonine deaminase activity"/>
    <property type="evidence" value="ECO:0007669"/>
    <property type="project" value="UniProtKB-EC"/>
</dbReference>
<comment type="cofactor">
    <cofactor evidence="3">
        <name>pyridoxal 5'-phosphate</name>
        <dbReference type="ChEBI" id="CHEBI:597326"/>
    </cofactor>
</comment>
<evidence type="ECO:0000256" key="1">
    <source>
        <dbReference type="ARBA" id="ARBA00001274"/>
    </source>
</evidence>
<sequence length="341" mass="35797">MSNFESQGGVQAQTAKVPGAEWPETLISVQDLNQARQRISGACLRTPVLSVPNPSTGDALWVKAEALQRTGSFKLRGVANAIAALDSSESTKGVITYSAGNHGRALAFAARRAGIPATVVMPETASMLKVRQTKSEGATVLLLPPDEIVTHTEHLSAERGMTFIPPFDDAQVIAGQGTIGLELLEQVEGLDVVLVPVGGGGLAAGVATAIKKHRPSAKVIVVEPELAGDLAESFAVGRRVAWTREQTRRTIADGLRSPMVGDLPWEHIKFLVDDVVTVSDDSIVSAMRWLAEHAKIIVEPSGAVATAAVLQHSQKLPAGTTVTVATGGNIDLETFVSIVGT</sequence>
<evidence type="ECO:0000256" key="5">
    <source>
        <dbReference type="ARBA" id="ARBA00001946"/>
    </source>
</evidence>
<dbReference type="GO" id="GO:0070179">
    <property type="term" value="P:D-serine biosynthetic process"/>
    <property type="evidence" value="ECO:0007669"/>
    <property type="project" value="TreeGrafter"/>
</dbReference>
<dbReference type="FunFam" id="3.40.50.1100:FF:000007">
    <property type="entry name" value="L-threonine dehydratase catabolic TdcB"/>
    <property type="match status" value="1"/>
</dbReference>
<proteinExistence type="inferred from homology"/>
<dbReference type="GO" id="GO:0005524">
    <property type="term" value="F:ATP binding"/>
    <property type="evidence" value="ECO:0007669"/>
    <property type="project" value="TreeGrafter"/>
</dbReference>
<dbReference type="GeneID" id="79882704"/>
<dbReference type="OrthoDB" id="9811476at2"/>
<accession>A0A558H6H1</accession>
<dbReference type="Gene3D" id="3.40.50.1100">
    <property type="match status" value="2"/>
</dbReference>
<dbReference type="InterPro" id="IPR036052">
    <property type="entry name" value="TrpB-like_PALP_sf"/>
</dbReference>
<dbReference type="FunFam" id="3.40.50.1100:FF:000005">
    <property type="entry name" value="Threonine dehydratase catabolic"/>
    <property type="match status" value="1"/>
</dbReference>
<dbReference type="GO" id="GO:0003941">
    <property type="term" value="F:L-serine ammonia-lyase activity"/>
    <property type="evidence" value="ECO:0007669"/>
    <property type="project" value="TreeGrafter"/>
</dbReference>
<reference evidence="14 15" key="1">
    <citation type="submission" date="2019-07" db="EMBL/GenBank/DDBJ databases">
        <title>Diversity of Bacteria from Kongsfjorden, Arctic.</title>
        <authorList>
            <person name="Yu Y."/>
        </authorList>
    </citation>
    <scope>NUCLEOTIDE SEQUENCE [LARGE SCALE GENOMIC DNA]</scope>
    <source>
        <strain evidence="14 15">SM1928</strain>
    </source>
</reference>
<evidence type="ECO:0000313" key="14">
    <source>
        <dbReference type="EMBL" id="TVU64720.1"/>
    </source>
</evidence>
<dbReference type="InterPro" id="IPR001926">
    <property type="entry name" value="TrpB-like_PALP"/>
</dbReference>
<comment type="function">
    <text evidence="11">Catalyzes the anaerobic formation of alpha-ketobutyrate and ammonia from threonine in a two-step reaction. The first step involved a dehydration of threonine and a production of enamine intermediates (aminocrotonate), which tautomerizes to its imine form (iminobutyrate). Both intermediates are unstable and short-lived. The second step is the nonenzymatic hydrolysis of the enamine/imine intermediates to form 2-ketobutyrate and free ammonia. In the low water environment of the cell, the second step is accelerated by RidA.</text>
</comment>
<dbReference type="PANTHER" id="PTHR43050">
    <property type="entry name" value="SERINE / THREONINE RACEMASE FAMILY MEMBER"/>
    <property type="match status" value="1"/>
</dbReference>
<comment type="cofactor">
    <cofactor evidence="4">
        <name>Mn(2+)</name>
        <dbReference type="ChEBI" id="CHEBI:29035"/>
    </cofactor>
</comment>
<dbReference type="SUPFAM" id="SSF53686">
    <property type="entry name" value="Tryptophan synthase beta subunit-like PLP-dependent enzymes"/>
    <property type="match status" value="1"/>
</dbReference>
<dbReference type="GO" id="GO:0018114">
    <property type="term" value="F:threonine racemase activity"/>
    <property type="evidence" value="ECO:0007669"/>
    <property type="project" value="TreeGrafter"/>
</dbReference>
<evidence type="ECO:0000256" key="6">
    <source>
        <dbReference type="ARBA" id="ARBA00010869"/>
    </source>
</evidence>
<comment type="similarity">
    <text evidence="6">Belongs to the serine/threonine dehydratase family.</text>
</comment>
<dbReference type="PROSITE" id="PS00165">
    <property type="entry name" value="DEHYDRATASE_SER_THR"/>
    <property type="match status" value="1"/>
</dbReference>
<protein>
    <recommendedName>
        <fullName evidence="7">threonine ammonia-lyase</fullName>
        <ecNumber evidence="7">4.3.1.19</ecNumber>
    </recommendedName>
    <alternativeName>
        <fullName evidence="12">Threonine deaminase</fullName>
    </alternativeName>
</protein>
<evidence type="ECO:0000256" key="2">
    <source>
        <dbReference type="ARBA" id="ARBA00001913"/>
    </source>
</evidence>
<evidence type="ECO:0000256" key="9">
    <source>
        <dbReference type="ARBA" id="ARBA00022898"/>
    </source>
</evidence>
<comment type="cofactor">
    <cofactor evidence="2">
        <name>Ca(2+)</name>
        <dbReference type="ChEBI" id="CHEBI:29108"/>
    </cofactor>
</comment>
<evidence type="ECO:0000256" key="12">
    <source>
        <dbReference type="ARBA" id="ARBA00031427"/>
    </source>
</evidence>
<dbReference type="GO" id="GO:0000287">
    <property type="term" value="F:magnesium ion binding"/>
    <property type="evidence" value="ECO:0007669"/>
    <property type="project" value="TreeGrafter"/>
</dbReference>
<dbReference type="GO" id="GO:0030378">
    <property type="term" value="F:serine racemase activity"/>
    <property type="evidence" value="ECO:0007669"/>
    <property type="project" value="TreeGrafter"/>
</dbReference>
<dbReference type="EMBL" id="VNFK01000004">
    <property type="protein sequence ID" value="TVU64720.1"/>
    <property type="molecule type" value="Genomic_DNA"/>
</dbReference>
<evidence type="ECO:0000256" key="3">
    <source>
        <dbReference type="ARBA" id="ARBA00001933"/>
    </source>
</evidence>
<keyword evidence="10" id="KW-0456">Lyase</keyword>
<evidence type="ECO:0000256" key="7">
    <source>
        <dbReference type="ARBA" id="ARBA00012096"/>
    </source>
</evidence>
<gene>
    <name evidence="14" type="ORF">FQP90_06545</name>
</gene>
<evidence type="ECO:0000256" key="11">
    <source>
        <dbReference type="ARBA" id="ARBA00025527"/>
    </source>
</evidence>
<comment type="cofactor">
    <cofactor evidence="5">
        <name>Mg(2+)</name>
        <dbReference type="ChEBI" id="CHEBI:18420"/>
    </cofactor>
</comment>
<dbReference type="RefSeq" id="WP_144648879.1">
    <property type="nucleotide sequence ID" value="NZ_CP073234.1"/>
</dbReference>
<dbReference type="EC" id="4.3.1.19" evidence="7"/>
<evidence type="ECO:0000256" key="8">
    <source>
        <dbReference type="ARBA" id="ARBA00022842"/>
    </source>
</evidence>
<comment type="catalytic activity">
    <reaction evidence="1">
        <text>L-threonine = 2-oxobutanoate + NH4(+)</text>
        <dbReference type="Rhea" id="RHEA:22108"/>
        <dbReference type="ChEBI" id="CHEBI:16763"/>
        <dbReference type="ChEBI" id="CHEBI:28938"/>
        <dbReference type="ChEBI" id="CHEBI:57926"/>
        <dbReference type="EC" id="4.3.1.19"/>
    </reaction>
</comment>
<organism evidence="14 15">
    <name type="scientific">Paenarthrobacter nitroguajacolicus</name>
    <name type="common">Arthrobacter nitroguajacolicus</name>
    <dbReference type="NCBI Taxonomy" id="211146"/>
    <lineage>
        <taxon>Bacteria</taxon>
        <taxon>Bacillati</taxon>
        <taxon>Actinomycetota</taxon>
        <taxon>Actinomycetes</taxon>
        <taxon>Micrococcales</taxon>
        <taxon>Micrococcaceae</taxon>
        <taxon>Paenarthrobacter</taxon>
    </lineage>
</organism>